<reference evidence="3" key="1">
    <citation type="submission" date="2021-02" db="EMBL/GenBank/DDBJ databases">
        <authorList>
            <person name="Dougan E. K."/>
            <person name="Rhodes N."/>
            <person name="Thang M."/>
            <person name="Chan C."/>
        </authorList>
    </citation>
    <scope>NUCLEOTIDE SEQUENCE</scope>
</reference>
<accession>A0A812ZWL3</accession>
<evidence type="ECO:0000256" key="1">
    <source>
        <dbReference type="SAM" id="Coils"/>
    </source>
</evidence>
<gene>
    <name evidence="3" type="ORF">SNEC2469_LOCUS25421</name>
</gene>
<evidence type="ECO:0000313" key="4">
    <source>
        <dbReference type="Proteomes" id="UP000601435"/>
    </source>
</evidence>
<name>A0A812ZWL3_9DINO</name>
<dbReference type="EMBL" id="CAJNJA010050130">
    <property type="protein sequence ID" value="CAE7840034.1"/>
    <property type="molecule type" value="Genomic_DNA"/>
</dbReference>
<feature type="non-terminal residue" evidence="3">
    <location>
        <position position="394"/>
    </location>
</feature>
<feature type="region of interest" description="Disordered" evidence="2">
    <location>
        <begin position="1"/>
        <end position="98"/>
    </location>
</feature>
<feature type="coiled-coil region" evidence="1">
    <location>
        <begin position="269"/>
        <end position="296"/>
    </location>
</feature>
<feature type="compositionally biased region" description="Basic and acidic residues" evidence="2">
    <location>
        <begin position="1"/>
        <end position="14"/>
    </location>
</feature>
<dbReference type="AlphaFoldDB" id="A0A812ZWL3"/>
<evidence type="ECO:0000313" key="3">
    <source>
        <dbReference type="EMBL" id="CAE7840034.1"/>
    </source>
</evidence>
<proteinExistence type="predicted"/>
<keyword evidence="4" id="KW-1185">Reference proteome</keyword>
<comment type="caution">
    <text evidence="3">The sequence shown here is derived from an EMBL/GenBank/DDBJ whole genome shotgun (WGS) entry which is preliminary data.</text>
</comment>
<evidence type="ECO:0000256" key="2">
    <source>
        <dbReference type="SAM" id="MobiDB-lite"/>
    </source>
</evidence>
<organism evidence="3 4">
    <name type="scientific">Symbiodinium necroappetens</name>
    <dbReference type="NCBI Taxonomy" id="1628268"/>
    <lineage>
        <taxon>Eukaryota</taxon>
        <taxon>Sar</taxon>
        <taxon>Alveolata</taxon>
        <taxon>Dinophyceae</taxon>
        <taxon>Suessiales</taxon>
        <taxon>Symbiodiniaceae</taxon>
        <taxon>Symbiodinium</taxon>
    </lineage>
</organism>
<feature type="compositionally biased region" description="Polar residues" evidence="2">
    <location>
        <begin position="69"/>
        <end position="80"/>
    </location>
</feature>
<feature type="region of interest" description="Disordered" evidence="2">
    <location>
        <begin position="140"/>
        <end position="165"/>
    </location>
</feature>
<dbReference type="OrthoDB" id="435100at2759"/>
<feature type="region of interest" description="Disordered" evidence="2">
    <location>
        <begin position="343"/>
        <end position="364"/>
    </location>
</feature>
<protein>
    <submittedName>
        <fullName evidence="3">Uncharacterized protein</fullName>
    </submittedName>
</protein>
<dbReference type="Proteomes" id="UP000601435">
    <property type="component" value="Unassembled WGS sequence"/>
</dbReference>
<keyword evidence="1" id="KW-0175">Coiled coil</keyword>
<sequence>MAPAQRRETSEAASRRFRPAPLLIREESAERAGAAGAKPSLISFEGPNLLISTPSSPSTSARAKPMRRASSSGRLNSRPQLTPLHSRVPKGTSSFSAKDDLCVTGTATDLARVISAGNLPRTPAAKVTAKKPGYLPKLAGSPVLAETEDARRQSAPGSMSGSKELKEVEFCPTPMNTVHVITPYSKVYGTHPKLFHYNRKGEQELNDAGVAAMMDAEAETEKLASGETPESVQLFQQQSRIEGRCRRVQALQRSVVQRRDLDASMNERAEAHEDRCRAMQATLQDTQLELEAAAERAALEAGLLAGSAAAAAGNKGDAMQDLASATVARNAAEHRKRWLKEELKAVEAQHPPPPTDTGPLLEMRREVQQLRSRLSACEAEASMPAADVLDAAEQ</sequence>